<dbReference type="InterPro" id="IPR005165">
    <property type="entry name" value="Anthrax_toxin_edema_cen"/>
</dbReference>
<dbReference type="SUPFAM" id="SSF81298">
    <property type="entry name" value="Adenylylcyclase toxin (the edema factor)"/>
    <property type="match status" value="1"/>
</dbReference>
<dbReference type="Gene3D" id="3.90.1760.10">
    <property type="entry name" value="Anthrax toxin, edema factor, central domain"/>
    <property type="match status" value="1"/>
</dbReference>
<dbReference type="EMBL" id="RAHG01000010">
    <property type="protein sequence ID" value="RJT10781.1"/>
    <property type="molecule type" value="Genomic_DNA"/>
</dbReference>
<dbReference type="Pfam" id="PF03497">
    <property type="entry name" value="Anthrax_toxA"/>
    <property type="match status" value="1"/>
</dbReference>
<keyword evidence="3" id="KW-1185">Reference proteome</keyword>
<comment type="caution">
    <text evidence="2">The sequence shown here is derived from an EMBL/GenBank/DDBJ whole genome shotgun (WGS) entry which is preliminary data.</text>
</comment>
<proteinExistence type="predicted"/>
<dbReference type="InterPro" id="IPR035099">
    <property type="entry name" value="Anthrax_toxin_C-terminal"/>
</dbReference>
<evidence type="ECO:0000313" key="3">
    <source>
        <dbReference type="Proteomes" id="UP000284119"/>
    </source>
</evidence>
<protein>
    <recommendedName>
        <fullName evidence="1">Anthrax toxin edema factor central domain-containing protein</fullName>
    </recommendedName>
</protein>
<name>A0ABX9NZE8_9GAMM</name>
<organism evidence="2 3">
    <name type="scientific">Rahnella inusitata</name>
    <dbReference type="NCBI Taxonomy" id="58169"/>
    <lineage>
        <taxon>Bacteria</taxon>
        <taxon>Pseudomonadati</taxon>
        <taxon>Pseudomonadota</taxon>
        <taxon>Gammaproteobacteria</taxon>
        <taxon>Enterobacterales</taxon>
        <taxon>Yersiniaceae</taxon>
        <taxon>Rahnella</taxon>
    </lineage>
</organism>
<gene>
    <name evidence="2" type="ORF">D5396_18460</name>
</gene>
<sequence length="362" mass="40619">MHLTPINCGITKNHIDKINKISREYSCFIFIRPVNLYSTSLIEEGYRTKKLDIHAKSSDWGPMAGFICVDSTLSKLAGGNPEKIVRNANDVRKSLNTPGVGKTHLVISKKRVDELINKKLFTLENDTHEFTATKPNAPAVRFQFEQRGDKYAVFYWPMATNTRTPLFVIGYTVNNVTTAATADYDLFAIAPHFSANNFETKTVTRVSDHGMRGVLSLFQLGIMKEINRRCGYPPVVNHGTELNNPFPENDTELAMFCPGGTSRMIRTRDVQHIFGDLALKGFHVYANQRWNAAVQAHIGAKLSRLSRPAVISTCVSSYLKEEDFGGLRIKGYGGETNDILAARSFYEDILNNSSASPYPRWR</sequence>
<dbReference type="RefSeq" id="WP_112167844.1">
    <property type="nucleotide sequence ID" value="NZ_JYDE01000021.1"/>
</dbReference>
<evidence type="ECO:0000313" key="2">
    <source>
        <dbReference type="EMBL" id="RJT10781.1"/>
    </source>
</evidence>
<reference evidence="2 3" key="1">
    <citation type="submission" date="2018-09" db="EMBL/GenBank/DDBJ databases">
        <authorList>
            <person name="Le Fleche-Mateos A."/>
        </authorList>
    </citation>
    <scope>NUCLEOTIDE SEQUENCE [LARGE SCALE GENOMIC DNA]</scope>
    <source>
        <strain evidence="2 3">DSM 30078</strain>
    </source>
</reference>
<dbReference type="Proteomes" id="UP000284119">
    <property type="component" value="Unassembled WGS sequence"/>
</dbReference>
<feature type="domain" description="Anthrax toxin edema factor central" evidence="1">
    <location>
        <begin position="8"/>
        <end position="155"/>
    </location>
</feature>
<evidence type="ECO:0000259" key="1">
    <source>
        <dbReference type="Pfam" id="PF03497"/>
    </source>
</evidence>
<accession>A0ABX9NZE8</accession>
<dbReference type="InterPro" id="IPR037017">
    <property type="entry name" value="Anthrax_toxin_edema_cen_sf"/>
</dbReference>